<accession>A0A1E7F444</accession>
<dbReference type="SUPFAM" id="SSF144232">
    <property type="entry name" value="HIT/MYND zinc finger-like"/>
    <property type="match status" value="1"/>
</dbReference>
<keyword evidence="2 4" id="KW-0863">Zinc-finger</keyword>
<dbReference type="Proteomes" id="UP000095751">
    <property type="component" value="Unassembled WGS sequence"/>
</dbReference>
<evidence type="ECO:0000256" key="3">
    <source>
        <dbReference type="ARBA" id="ARBA00022833"/>
    </source>
</evidence>
<dbReference type="InParanoid" id="A0A1E7F444"/>
<reference evidence="6 7" key="1">
    <citation type="submission" date="2016-09" db="EMBL/GenBank/DDBJ databases">
        <title>Extensive genetic diversity and differential bi-allelic expression allows diatom success in the polar Southern Ocean.</title>
        <authorList>
            <consortium name="DOE Joint Genome Institute"/>
            <person name="Mock T."/>
            <person name="Otillar R.P."/>
            <person name="Strauss J."/>
            <person name="Dupont C."/>
            <person name="Frickenhaus S."/>
            <person name="Maumus F."/>
            <person name="Mcmullan M."/>
            <person name="Sanges R."/>
            <person name="Schmutz J."/>
            <person name="Toseland A."/>
            <person name="Valas R."/>
            <person name="Veluchamy A."/>
            <person name="Ward B.J."/>
            <person name="Allen A."/>
            <person name="Barry K."/>
            <person name="Falciatore A."/>
            <person name="Ferrante M."/>
            <person name="Fortunato A.E."/>
            <person name="Gloeckner G."/>
            <person name="Gruber A."/>
            <person name="Hipkin R."/>
            <person name="Janech M."/>
            <person name="Kroth P."/>
            <person name="Leese F."/>
            <person name="Lindquist E."/>
            <person name="Lyon B.R."/>
            <person name="Martin J."/>
            <person name="Mayer C."/>
            <person name="Parker M."/>
            <person name="Quesneville H."/>
            <person name="Raymond J."/>
            <person name="Uhlig C."/>
            <person name="Valentin K.U."/>
            <person name="Worden A.Z."/>
            <person name="Armbrust E.V."/>
            <person name="Bowler C."/>
            <person name="Green B."/>
            <person name="Moulton V."/>
            <person name="Van Oosterhout C."/>
            <person name="Grigoriev I."/>
        </authorList>
    </citation>
    <scope>NUCLEOTIDE SEQUENCE [LARGE SCALE GENOMIC DNA]</scope>
    <source>
        <strain evidence="6 7">CCMP1102</strain>
    </source>
</reference>
<organism evidence="6 7">
    <name type="scientific">Fragilariopsis cylindrus CCMP1102</name>
    <dbReference type="NCBI Taxonomy" id="635003"/>
    <lineage>
        <taxon>Eukaryota</taxon>
        <taxon>Sar</taxon>
        <taxon>Stramenopiles</taxon>
        <taxon>Ochrophyta</taxon>
        <taxon>Bacillariophyta</taxon>
        <taxon>Bacillariophyceae</taxon>
        <taxon>Bacillariophycidae</taxon>
        <taxon>Bacillariales</taxon>
        <taxon>Bacillariaceae</taxon>
        <taxon>Fragilariopsis</taxon>
    </lineage>
</organism>
<keyword evidence="3" id="KW-0862">Zinc</keyword>
<evidence type="ECO:0000256" key="2">
    <source>
        <dbReference type="ARBA" id="ARBA00022771"/>
    </source>
</evidence>
<proteinExistence type="predicted"/>
<evidence type="ECO:0000256" key="4">
    <source>
        <dbReference type="PROSITE-ProRule" id="PRU00134"/>
    </source>
</evidence>
<dbReference type="Gene3D" id="6.10.140.2220">
    <property type="match status" value="1"/>
</dbReference>
<evidence type="ECO:0000259" key="5">
    <source>
        <dbReference type="PROSITE" id="PS50865"/>
    </source>
</evidence>
<name>A0A1E7F444_9STRA</name>
<dbReference type="AlphaFoldDB" id="A0A1E7F444"/>
<evidence type="ECO:0000256" key="1">
    <source>
        <dbReference type="ARBA" id="ARBA00022723"/>
    </source>
</evidence>
<dbReference type="OrthoDB" id="5945798at2759"/>
<evidence type="ECO:0000313" key="7">
    <source>
        <dbReference type="Proteomes" id="UP000095751"/>
    </source>
</evidence>
<dbReference type="PROSITE" id="PS50865">
    <property type="entry name" value="ZF_MYND_2"/>
    <property type="match status" value="1"/>
</dbReference>
<sequence>MGRKQKLRQEKKRNIKNKAATAEVTAAAAVAEVATTFSSKNAIVETAEEKALAARVRKEKGLALDNQLPKSDMYVQAMTDTDMNRGEQWELFKRGVTEDECVHSMYYMGVIIMSTTDEKRIHLALPWYLEGAIRGSVCSTISLCSEFYIGKADCALHSYWGEFATKNYIGVFLTDRKQFKGLKGLVGRECVICSKTDTNTFTLQQCKGCSLYCYCSEWCQTIHWKERKHRNECKQVQILNKYHKPYAKEIRDAVIRGDKEIPSLEKLRYKLGLTRSSEELTHNGKKIYPDDYLLGREDGTLWVGSFAYATSVEDK</sequence>
<feature type="domain" description="MYND-type" evidence="5">
    <location>
        <begin position="190"/>
        <end position="233"/>
    </location>
</feature>
<dbReference type="EMBL" id="KV784364">
    <property type="protein sequence ID" value="OEU12623.1"/>
    <property type="molecule type" value="Genomic_DNA"/>
</dbReference>
<dbReference type="KEGG" id="fcy:FRACYDRAFT_227507"/>
<dbReference type="PROSITE" id="PS01360">
    <property type="entry name" value="ZF_MYND_1"/>
    <property type="match status" value="1"/>
</dbReference>
<gene>
    <name evidence="6" type="ORF">FRACYDRAFT_227507</name>
</gene>
<dbReference type="GO" id="GO:0008270">
    <property type="term" value="F:zinc ion binding"/>
    <property type="evidence" value="ECO:0007669"/>
    <property type="project" value="UniProtKB-KW"/>
</dbReference>
<keyword evidence="1" id="KW-0479">Metal-binding</keyword>
<protein>
    <recommendedName>
        <fullName evidence="5">MYND-type domain-containing protein</fullName>
    </recommendedName>
</protein>
<dbReference type="InterPro" id="IPR002893">
    <property type="entry name" value="Znf_MYND"/>
</dbReference>
<evidence type="ECO:0000313" key="6">
    <source>
        <dbReference type="EMBL" id="OEU12623.1"/>
    </source>
</evidence>
<keyword evidence="7" id="KW-1185">Reference proteome</keyword>